<evidence type="ECO:0000313" key="1">
    <source>
        <dbReference type="EMBL" id="CTQ68733.1"/>
    </source>
</evidence>
<protein>
    <submittedName>
        <fullName evidence="1">Uncharacterized protein</fullName>
    </submittedName>
</protein>
<dbReference type="STRING" id="311410.LA5095_05619"/>
<dbReference type="RefSeq" id="WP_144436192.1">
    <property type="nucleotide sequence ID" value="NZ_CXWA01000013.1"/>
</dbReference>
<dbReference type="Proteomes" id="UP000049983">
    <property type="component" value="Unassembled WGS sequence"/>
</dbReference>
<proteinExistence type="predicted"/>
<accession>A0A0M6ZKQ1</accession>
<reference evidence="2" key="1">
    <citation type="submission" date="2015-07" db="EMBL/GenBank/DDBJ databases">
        <authorList>
            <person name="Rodrigo-Torres Lidia"/>
            <person name="Arahal R.David."/>
        </authorList>
    </citation>
    <scope>NUCLEOTIDE SEQUENCE [LARGE SCALE GENOMIC DNA]</scope>
    <source>
        <strain evidence="2">CECT 5096</strain>
    </source>
</reference>
<dbReference type="OrthoDB" id="8362946at2"/>
<sequence>MASEIHRDSLSAWNALRQIGGLDIDDRDVDLVRMLKQRLDATAPDLESALTCSTIDQFLAALFESIQPFVYMFRDILTFFEAAAARQGQSQWRVSVSNEFVEFRHFEEFLEHWNTIDADFVVPALDHRHAFILNDVRAEIGGYDYLVDGMDYGKPAATGLQDVDDWLGEYDEGHYEPFPCSLMPQNFPEGLSELAAVMQAAVSILRRQGFTRQEMLERHRARHYKAVNEDALHPWTIAQSETDFWLRSHIGYLANIRQRPDVEVQALATKAKEKLAQFPLRRLPGKIDVKDIERLLSLPVWTHHYETYGVWIATRIIDTLNDHDVVINSNNGELRFAFGEARIADIETANPRLSLFAERRVALANPVGKSRKEGAQPDFSIWTQDARYPECVLVVEVKHYKKRSRRNFRDALIDYSRAHPQAKVILVNYGPVGEEFSDLSDSIRKQYQMIGPLTPESYQTLSDFRKLVRSIVGDPVKRILIDGLAVPDQIIVLDISKSMQSLLSSEVLRDFLAISLDAGSKIALIDQKVRVIMLAHQLNRWLVENDLGNSTSLAEPVSELLTQYEQIILITDEGGMRSLNALDFERLLDPLSELGEAIFLRVKR</sequence>
<dbReference type="GeneID" id="97669290"/>
<name>A0A0M6ZKQ1_9HYPH</name>
<evidence type="ECO:0000313" key="2">
    <source>
        <dbReference type="Proteomes" id="UP000049983"/>
    </source>
</evidence>
<dbReference type="AlphaFoldDB" id="A0A0M6ZKQ1"/>
<keyword evidence="2" id="KW-1185">Reference proteome</keyword>
<organism evidence="1 2">
    <name type="scientific">Roseibium album</name>
    <dbReference type="NCBI Taxonomy" id="311410"/>
    <lineage>
        <taxon>Bacteria</taxon>
        <taxon>Pseudomonadati</taxon>
        <taxon>Pseudomonadota</taxon>
        <taxon>Alphaproteobacteria</taxon>
        <taxon>Hyphomicrobiales</taxon>
        <taxon>Stappiaceae</taxon>
        <taxon>Roseibium</taxon>
    </lineage>
</organism>
<gene>
    <name evidence="1" type="ORF">LA5096_01888</name>
</gene>
<dbReference type="EMBL" id="CXWC01000004">
    <property type="protein sequence ID" value="CTQ68733.1"/>
    <property type="molecule type" value="Genomic_DNA"/>
</dbReference>